<sequence length="2088" mass="237079">MNGEIPSVPITTLAGIASLTDLLPELPLPSPLPATLNNRSLLFHPRVAEEAHRLLNTRDVALATQLINALSQTTSEHIELKDNFAGSDVIEGDMPELLLTVLQRNPQTFKGFQVPATCSQSAAVTTSTSQQPSQPLQSSQQQPPFHSNINHTQFSPYPSPHLSPYSPHLSPSRYTPQGSPVRFQTQTSPTAESGKLRAMQINGSNTASQVKSEVLPLPPVLHQSKSKIQARSPAQASVPPSTPATPKCSAAEGKQLEFVEKPKPASSPLVTQQAESLPTADTISLQHVTHKKRPSVGEPVVILNKLTDEVKERALAQKSVREFTLKSPPKSGSCNHNSKESESRKRRRSSDGTHRSPRSANEVSEDSDGDCRDKVRPPVKRRRSSGCDNDYFPQSAEGTEFGTALTERVKKRKRGSTHTNYIESPALSDKEPGSASDSSVHEKITSFAIMQKKKVLHERKVKKIEEKLTPEELMETSTFKRLTSTMDMIFECAEDLDLNAEQDEDADIPAEALIPRYQLTDLCTEAAKLKKLGAIEQIPSERLVRLLTILERNVRDGAKIIPIQNPDEHDEEEGRLWLELTMERVMRSVDASLTALYILTSVNMPKQVYLEEVIERVVAFVKYNLQNTIYPVFDPVYRIDSKNKGLRREYKQKRAKAREVKHKSLIQLYNKLHELVGLLAELLDIQIMTDTVVLQVSTLGVSPFFVENVSELQLSALRLVTTVFAKYDKHRQLILEDILASLARLPTSKRSLRNYRLNSEEQIQMVTALILQLIQCVVQLPKMDDNVTSSAEKKSKKEGDDDRIDQDVIIVTSYEMAMRTAINFLSVFLKKCSGKNEELDYRPLFENFVQDLLSTVNKPEWPAAELFLSLLGRLLVQNFSNKSLDMSLRVASLDYLGVVAARLRKDAVSSQLKQDTIDEIIRQLICDDELETKSKKSFKKDVILSEDEKTQILQKALLDYLFSNMQSDPALNFTRQFYIAMWFRDAAAVASKDREKDKNKSREKKPFKEKQKLKAKKKSRKKTDYDSEEEDSEEDSDQDSDELEKGEKTRLSDDESDKELMHLVEKKKQFLRSTIKTNVNSSNFRSHQSKIDYESAELISRLLASKRPFSQSFDIYLSQILRVLNESAIAVRTKAMKCLTLVVEADPRILARQDMQHGVHGRFLDHSTSVREAAVDLVGKFVLIRPELTNQYYDMLIHRILDTGVSVRKRVIKILKDICVEQPDFQKIPEICVKMIRRVNDEEGIKKLVNEVFQNMWFTPARDRDSNALLRRVMNITDVVTACKDTGLDWFEQLLQNLLKTKDDKEDVSHQKQVLKACQQIVDCLVENVLQLEEKPLIDGKGQATSQRLVSCLTTLYLFAKIKPSLLVNHATTLQPYLSLKCNTQADNLVLHNVARTLELVVPLMDHPSDTFLALLEESMMKLILRHGMMVIQSCVSCLGSVVNHVTRNFKLVQDCFQKFFTVLVKIKKEYELNPDNPILIQHRPTLSRSLFTVGLLCKHFDLDSEDVGNCQYLIREKVYEVMMYFMKHADEEVQHKALTGLGFTCIRHYDLMLEIELKELYNTLLINENASIKLKCQVLRNLQTYLQEEETRMIKQDSEWLKASKKEDIKEMGDITSGMASTIIQVYLKHILESFMHSNTQVRTVAMQVIQLILNQGLVHPVQIVPYLICMSTDVESNVRAKADQQLQEIEKKYPGFIQMKAVAGVKMSFKLHKIIEQNSNSCQFLRGYRHGANPGDSLASLNGYLYTVVRGTRQHRRAFILSLLKQFDEQMKTPISELLYVADNLAYFPYQTQDEALFVIHHIDIIISVSGSNLLQTFKEISVPNKTQNFVQADVWHETQLAVDDDDDDDIEILLSRLPEDITALENCIAASQGCLLLLMLKQHLKEMYCFTDSKVHQYSPAEAAKVYEKSLTRKVNATFTPQATLDTLQESTRSLAEKVDRRHLIQQYLDVMTIRGADSEFKELMLSIDRSEDEDDEDGAKLNRPSSSRIVRGHECTSVSMNNVSTLSSEDDKIGHLTPGKHKDTVNSSRSKNTAALSVIVKSPRTKTRTPKLKEKQKKKLKKKRRRILDSVESSDEGSDPDYMT</sequence>
<evidence type="ECO:0000256" key="5">
    <source>
        <dbReference type="ARBA" id="ARBA00023306"/>
    </source>
</evidence>
<keyword evidence="10" id="KW-1185">Reference proteome</keyword>
<organism evidence="9 10">
    <name type="scientific">Strigamia maritima</name>
    <name type="common">European centipede</name>
    <name type="synonym">Geophilus maritimus</name>
    <dbReference type="NCBI Taxonomy" id="126957"/>
    <lineage>
        <taxon>Eukaryota</taxon>
        <taxon>Metazoa</taxon>
        <taxon>Ecdysozoa</taxon>
        <taxon>Arthropoda</taxon>
        <taxon>Myriapoda</taxon>
        <taxon>Chilopoda</taxon>
        <taxon>Pleurostigmophora</taxon>
        <taxon>Geophilomorpha</taxon>
        <taxon>Linotaeniidae</taxon>
        <taxon>Strigamia</taxon>
    </lineage>
</organism>
<feature type="region of interest" description="Disordered" evidence="7">
    <location>
        <begin position="993"/>
        <end position="1058"/>
    </location>
</feature>
<evidence type="ECO:0000256" key="4">
    <source>
        <dbReference type="ARBA" id="ARBA00023242"/>
    </source>
</evidence>
<dbReference type="EMBL" id="JH432058">
    <property type="status" value="NOT_ANNOTATED_CDS"/>
    <property type="molecule type" value="Genomic_DNA"/>
</dbReference>
<dbReference type="Pfam" id="PF12765">
    <property type="entry name" value="Cohesin_HEAT"/>
    <property type="match status" value="1"/>
</dbReference>
<feature type="compositionally biased region" description="Basic residues" evidence="7">
    <location>
        <begin position="2047"/>
        <end position="2070"/>
    </location>
</feature>
<feature type="compositionally biased region" description="Basic and acidic residues" evidence="7">
    <location>
        <begin position="2013"/>
        <end position="2028"/>
    </location>
</feature>
<feature type="compositionally biased region" description="Polar residues" evidence="7">
    <location>
        <begin position="173"/>
        <end position="191"/>
    </location>
</feature>
<keyword evidence="4 6" id="KW-0539">Nucleus</keyword>
<dbReference type="HOGENOM" id="CLU_000763_1_0_1"/>
<dbReference type="InterPro" id="IPR033031">
    <property type="entry name" value="Scc2/Nipped-B"/>
</dbReference>
<proteinExistence type="inferred from homology"/>
<feature type="region of interest" description="Disordered" evidence="7">
    <location>
        <begin position="320"/>
        <end position="439"/>
    </location>
</feature>
<dbReference type="InterPro" id="IPR026003">
    <property type="entry name" value="Cohesin_HEAT"/>
</dbReference>
<feature type="domain" description="Sister chromatid cohesion C-terminal" evidence="8">
    <location>
        <begin position="1621"/>
        <end position="1808"/>
    </location>
</feature>
<keyword evidence="5 6" id="KW-0131">Cell cycle</keyword>
<dbReference type="PANTHER" id="PTHR21704">
    <property type="entry name" value="NIPPED-B-LIKE PROTEIN DELANGIN SCC2-RELATED"/>
    <property type="match status" value="1"/>
</dbReference>
<dbReference type="Gene3D" id="1.25.10.10">
    <property type="entry name" value="Leucine-rich Repeat Variant"/>
    <property type="match status" value="1"/>
</dbReference>
<feature type="compositionally biased region" description="Acidic residues" evidence="7">
    <location>
        <begin position="1026"/>
        <end position="1042"/>
    </location>
</feature>
<evidence type="ECO:0000313" key="10">
    <source>
        <dbReference type="Proteomes" id="UP000014500"/>
    </source>
</evidence>
<feature type="compositionally biased region" description="Low complexity" evidence="7">
    <location>
        <begin position="123"/>
        <end position="144"/>
    </location>
</feature>
<dbReference type="STRING" id="126957.T1JC53"/>
<feature type="compositionally biased region" description="Polar residues" evidence="7">
    <location>
        <begin position="2029"/>
        <end position="2039"/>
    </location>
</feature>
<feature type="compositionally biased region" description="Polar residues" evidence="7">
    <location>
        <begin position="226"/>
        <end position="239"/>
    </location>
</feature>
<dbReference type="CDD" id="cd23958">
    <property type="entry name" value="SCC2"/>
    <property type="match status" value="1"/>
</dbReference>
<dbReference type="SUPFAM" id="SSF48371">
    <property type="entry name" value="ARM repeat"/>
    <property type="match status" value="1"/>
</dbReference>
<feature type="region of interest" description="Disordered" evidence="7">
    <location>
        <begin position="1973"/>
        <end position="2088"/>
    </location>
</feature>
<accession>T1JC53</accession>
<dbReference type="PANTHER" id="PTHR21704:SF18">
    <property type="entry name" value="NIPPED-B-LIKE PROTEIN"/>
    <property type="match status" value="1"/>
</dbReference>
<dbReference type="GO" id="GO:0071169">
    <property type="term" value="P:establishment of protein localization to chromatin"/>
    <property type="evidence" value="ECO:0007669"/>
    <property type="project" value="TreeGrafter"/>
</dbReference>
<dbReference type="GO" id="GO:0010468">
    <property type="term" value="P:regulation of gene expression"/>
    <property type="evidence" value="ECO:0007669"/>
    <property type="project" value="InterPro"/>
</dbReference>
<dbReference type="InterPro" id="IPR024986">
    <property type="entry name" value="Nipped-B_C"/>
</dbReference>
<dbReference type="GO" id="GO:0003682">
    <property type="term" value="F:chromatin binding"/>
    <property type="evidence" value="ECO:0007669"/>
    <property type="project" value="TreeGrafter"/>
</dbReference>
<dbReference type="EnsemblMetazoa" id="SMAR011361-RA">
    <property type="protein sequence ID" value="SMAR011361-PA"/>
    <property type="gene ID" value="SMAR011361"/>
</dbReference>
<dbReference type="Proteomes" id="UP000014500">
    <property type="component" value="Unassembled WGS sequence"/>
</dbReference>
<protein>
    <recommendedName>
        <fullName evidence="6">Nipped-B protein</fullName>
    </recommendedName>
</protein>
<dbReference type="eggNOG" id="KOG1020">
    <property type="taxonomic scope" value="Eukaryota"/>
</dbReference>
<evidence type="ECO:0000313" key="9">
    <source>
        <dbReference type="EnsemblMetazoa" id="SMAR011361-PA"/>
    </source>
</evidence>
<dbReference type="GO" id="GO:0034087">
    <property type="term" value="P:establishment of mitotic sister chromatid cohesion"/>
    <property type="evidence" value="ECO:0007669"/>
    <property type="project" value="TreeGrafter"/>
</dbReference>
<evidence type="ECO:0000256" key="2">
    <source>
        <dbReference type="ARBA" id="ARBA00009252"/>
    </source>
</evidence>
<feature type="compositionally biased region" description="Acidic residues" evidence="7">
    <location>
        <begin position="2076"/>
        <end position="2088"/>
    </location>
</feature>
<evidence type="ECO:0000256" key="1">
    <source>
        <dbReference type="ARBA" id="ARBA00004123"/>
    </source>
</evidence>
<evidence type="ECO:0000259" key="8">
    <source>
        <dbReference type="Pfam" id="PF12830"/>
    </source>
</evidence>
<feature type="compositionally biased region" description="Basic and acidic residues" evidence="7">
    <location>
        <begin position="1043"/>
        <end position="1058"/>
    </location>
</feature>
<feature type="compositionally biased region" description="Polar residues" evidence="7">
    <location>
        <begin position="145"/>
        <end position="154"/>
    </location>
</feature>
<dbReference type="PhylomeDB" id="T1JC53"/>
<dbReference type="OMA" id="GSTDWPA"/>
<dbReference type="GO" id="GO:0061775">
    <property type="term" value="F:cohesin loader activity"/>
    <property type="evidence" value="ECO:0007669"/>
    <property type="project" value="InterPro"/>
</dbReference>
<name>T1JC53_STRMM</name>
<feature type="compositionally biased region" description="Basic and acidic residues" evidence="7">
    <location>
        <begin position="993"/>
        <end position="1012"/>
    </location>
</feature>
<dbReference type="GO" id="GO:0090694">
    <property type="term" value="C:Scc2-Scc4 cohesin loading complex"/>
    <property type="evidence" value="ECO:0007669"/>
    <property type="project" value="TreeGrafter"/>
</dbReference>
<dbReference type="Pfam" id="PF12830">
    <property type="entry name" value="Nipped-B_C"/>
    <property type="match status" value="1"/>
</dbReference>
<feature type="compositionally biased region" description="Low complexity" evidence="7">
    <location>
        <begin position="160"/>
        <end position="172"/>
    </location>
</feature>
<reference evidence="9" key="2">
    <citation type="submission" date="2015-02" db="UniProtKB">
        <authorList>
            <consortium name="EnsemblMetazoa"/>
        </authorList>
    </citation>
    <scope>IDENTIFICATION</scope>
</reference>
<comment type="similarity">
    <text evidence="2 6">Belongs to the SCC2/Nipped-B family.</text>
</comment>
<dbReference type="InterPro" id="IPR016024">
    <property type="entry name" value="ARM-type_fold"/>
</dbReference>
<feature type="compositionally biased region" description="Polar residues" evidence="7">
    <location>
        <begin position="2000"/>
        <end position="2011"/>
    </location>
</feature>
<feature type="region of interest" description="Disordered" evidence="7">
    <location>
        <begin position="123"/>
        <end position="195"/>
    </location>
</feature>
<dbReference type="InterPro" id="IPR011989">
    <property type="entry name" value="ARM-like"/>
</dbReference>
<comment type="subcellular location">
    <subcellularLocation>
        <location evidence="1 6">Nucleus</location>
    </subcellularLocation>
</comment>
<dbReference type="GO" id="GO:0140588">
    <property type="term" value="P:chromatin looping"/>
    <property type="evidence" value="ECO:0007669"/>
    <property type="project" value="InterPro"/>
</dbReference>
<evidence type="ECO:0000256" key="3">
    <source>
        <dbReference type="ARBA" id="ARBA00022737"/>
    </source>
</evidence>
<keyword evidence="3 6" id="KW-0677">Repeat</keyword>
<feature type="region of interest" description="Disordered" evidence="7">
    <location>
        <begin position="224"/>
        <end position="248"/>
    </location>
</feature>
<evidence type="ECO:0000256" key="6">
    <source>
        <dbReference type="RuleBase" id="RU364107"/>
    </source>
</evidence>
<dbReference type="GO" id="GO:1990414">
    <property type="term" value="P:replication-born double-strand break repair via sister chromatid exchange"/>
    <property type="evidence" value="ECO:0007669"/>
    <property type="project" value="TreeGrafter"/>
</dbReference>
<reference evidence="10" key="1">
    <citation type="submission" date="2011-05" db="EMBL/GenBank/DDBJ databases">
        <authorList>
            <person name="Richards S.R."/>
            <person name="Qu J."/>
            <person name="Jiang H."/>
            <person name="Jhangiani S.N."/>
            <person name="Agravi P."/>
            <person name="Goodspeed R."/>
            <person name="Gross S."/>
            <person name="Mandapat C."/>
            <person name="Jackson L."/>
            <person name="Mathew T."/>
            <person name="Pu L."/>
            <person name="Thornton R."/>
            <person name="Saada N."/>
            <person name="Wilczek-Boney K.B."/>
            <person name="Lee S."/>
            <person name="Kovar C."/>
            <person name="Wu Y."/>
            <person name="Scherer S.E."/>
            <person name="Worley K.C."/>
            <person name="Muzny D.M."/>
            <person name="Gibbs R."/>
        </authorList>
    </citation>
    <scope>NUCLEOTIDE SEQUENCE</scope>
    <source>
        <strain evidence="10">Brora</strain>
    </source>
</reference>
<feature type="compositionally biased region" description="Basic and acidic residues" evidence="7">
    <location>
        <begin position="337"/>
        <end position="354"/>
    </location>
</feature>
<evidence type="ECO:0000256" key="7">
    <source>
        <dbReference type="SAM" id="MobiDB-lite"/>
    </source>
</evidence>